<dbReference type="InterPro" id="IPR036390">
    <property type="entry name" value="WH_DNA-bd_sf"/>
</dbReference>
<dbReference type="InterPro" id="IPR005119">
    <property type="entry name" value="LysR_subst-bd"/>
</dbReference>
<dbReference type="Gene3D" id="3.40.190.290">
    <property type="match status" value="1"/>
</dbReference>
<keyword evidence="7" id="KW-1185">Reference proteome</keyword>
<dbReference type="GO" id="GO:0010628">
    <property type="term" value="P:positive regulation of gene expression"/>
    <property type="evidence" value="ECO:0007669"/>
    <property type="project" value="TreeGrafter"/>
</dbReference>
<evidence type="ECO:0000313" key="6">
    <source>
        <dbReference type="EMBL" id="GIL40833.1"/>
    </source>
</evidence>
<dbReference type="Gene3D" id="1.10.10.10">
    <property type="entry name" value="Winged helix-like DNA-binding domain superfamily/Winged helix DNA-binding domain"/>
    <property type="match status" value="1"/>
</dbReference>
<dbReference type="AlphaFoldDB" id="A0A8S8XBK5"/>
<dbReference type="Pfam" id="PF00126">
    <property type="entry name" value="HTH_1"/>
    <property type="match status" value="1"/>
</dbReference>
<dbReference type="InterPro" id="IPR037424">
    <property type="entry name" value="NocR_PBP2"/>
</dbReference>
<proteinExistence type="inferred from homology"/>
<name>A0A8S8XBK5_9PROT</name>
<accession>A0A8S8XBK5</accession>
<evidence type="ECO:0000256" key="4">
    <source>
        <dbReference type="ARBA" id="ARBA00023163"/>
    </source>
</evidence>
<comment type="caution">
    <text evidence="6">The sequence shown here is derived from an EMBL/GenBank/DDBJ whole genome shotgun (WGS) entry which is preliminary data.</text>
</comment>
<evidence type="ECO:0000256" key="2">
    <source>
        <dbReference type="ARBA" id="ARBA00023015"/>
    </source>
</evidence>
<keyword evidence="2" id="KW-0805">Transcription regulation</keyword>
<dbReference type="PANTHER" id="PTHR30427:SF1">
    <property type="entry name" value="TRANSCRIPTIONAL ACTIVATOR PROTEIN LYSR"/>
    <property type="match status" value="1"/>
</dbReference>
<protein>
    <submittedName>
        <fullName evidence="6">LysR family transcriptional regulator</fullName>
    </submittedName>
</protein>
<evidence type="ECO:0000259" key="5">
    <source>
        <dbReference type="PROSITE" id="PS50931"/>
    </source>
</evidence>
<dbReference type="SUPFAM" id="SSF46785">
    <property type="entry name" value="Winged helix' DNA-binding domain"/>
    <property type="match status" value="1"/>
</dbReference>
<dbReference type="Proteomes" id="UP000681075">
    <property type="component" value="Unassembled WGS sequence"/>
</dbReference>
<sequence>MKLNLRALDAFRHTLQGGSATAAARELGISQPAVSRLLARLERDVGFELFWREKGRLVATPEARILADEVDLALGRLDRIATLARNIGDGAVGELRIVAPPSLVEGPLAPIVASFLSQNPQLRLSISPRDVETANQLIATRAVDCGFGRLPVDHPGVRAERLTINETVCVLPPRHRLAKLETIGATDLRDENLILLGQGRRSRAAIDAAFDRAGVAPRVRLETQTIGSACAFVANGVGIAILNELMARTYLRGGMQLRPFRPRLQHIYGFLTAADAPQAKVTQAFLAHCAASFRKLGNAAE</sequence>
<dbReference type="EMBL" id="BOPV01000001">
    <property type="protein sequence ID" value="GIL40833.1"/>
    <property type="molecule type" value="Genomic_DNA"/>
</dbReference>
<dbReference type="GO" id="GO:0043565">
    <property type="term" value="F:sequence-specific DNA binding"/>
    <property type="evidence" value="ECO:0007669"/>
    <property type="project" value="TreeGrafter"/>
</dbReference>
<organism evidence="6 7">
    <name type="scientific">Roseiterribacter gracilis</name>
    <dbReference type="NCBI Taxonomy" id="2812848"/>
    <lineage>
        <taxon>Bacteria</taxon>
        <taxon>Pseudomonadati</taxon>
        <taxon>Pseudomonadota</taxon>
        <taxon>Alphaproteobacteria</taxon>
        <taxon>Rhodospirillales</taxon>
        <taxon>Roseiterribacteraceae</taxon>
        <taxon>Roseiterribacter</taxon>
    </lineage>
</organism>
<evidence type="ECO:0000256" key="3">
    <source>
        <dbReference type="ARBA" id="ARBA00023125"/>
    </source>
</evidence>
<dbReference type="CDD" id="cd08415">
    <property type="entry name" value="PBP2_LysR_opines_like"/>
    <property type="match status" value="1"/>
</dbReference>
<comment type="similarity">
    <text evidence="1">Belongs to the LysR transcriptional regulatory family.</text>
</comment>
<dbReference type="RefSeq" id="WP_420244049.1">
    <property type="nucleotide sequence ID" value="NZ_BOPV01000001.1"/>
</dbReference>
<feature type="domain" description="HTH lysR-type" evidence="5">
    <location>
        <begin position="3"/>
        <end position="60"/>
    </location>
</feature>
<dbReference type="GO" id="GO:0003700">
    <property type="term" value="F:DNA-binding transcription factor activity"/>
    <property type="evidence" value="ECO:0007669"/>
    <property type="project" value="InterPro"/>
</dbReference>
<dbReference type="PROSITE" id="PS50931">
    <property type="entry name" value="HTH_LYSR"/>
    <property type="match status" value="1"/>
</dbReference>
<gene>
    <name evidence="6" type="ORF">TMPK1_30700</name>
</gene>
<reference evidence="6" key="1">
    <citation type="submission" date="2021-02" db="EMBL/GenBank/DDBJ databases">
        <title>Genome sequence of Rhodospirillales sp. strain TMPK1 isolated from soil.</title>
        <authorList>
            <person name="Nakai R."/>
            <person name="Kusada H."/>
            <person name="Tamaki H."/>
        </authorList>
    </citation>
    <scope>NUCLEOTIDE SEQUENCE</scope>
    <source>
        <strain evidence="6">TMPK1</strain>
    </source>
</reference>
<dbReference type="InterPro" id="IPR000847">
    <property type="entry name" value="LysR_HTH_N"/>
</dbReference>
<evidence type="ECO:0000256" key="1">
    <source>
        <dbReference type="ARBA" id="ARBA00009437"/>
    </source>
</evidence>
<dbReference type="PRINTS" id="PR00039">
    <property type="entry name" value="HTHLYSR"/>
</dbReference>
<evidence type="ECO:0000313" key="7">
    <source>
        <dbReference type="Proteomes" id="UP000681075"/>
    </source>
</evidence>
<keyword evidence="3" id="KW-0238">DNA-binding</keyword>
<dbReference type="SUPFAM" id="SSF53850">
    <property type="entry name" value="Periplasmic binding protein-like II"/>
    <property type="match status" value="1"/>
</dbReference>
<dbReference type="InterPro" id="IPR036388">
    <property type="entry name" value="WH-like_DNA-bd_sf"/>
</dbReference>
<keyword evidence="4" id="KW-0804">Transcription</keyword>
<dbReference type="Pfam" id="PF03466">
    <property type="entry name" value="LysR_substrate"/>
    <property type="match status" value="1"/>
</dbReference>
<dbReference type="PANTHER" id="PTHR30427">
    <property type="entry name" value="TRANSCRIPTIONAL ACTIVATOR PROTEIN LYSR"/>
    <property type="match status" value="1"/>
</dbReference>